<dbReference type="CDD" id="cd12156">
    <property type="entry name" value="HPPR"/>
    <property type="match status" value="1"/>
</dbReference>
<accession>A0ABT3TB06</accession>
<comment type="similarity">
    <text evidence="3">Belongs to the D-isomer specific 2-hydroxyacid dehydrogenase family.</text>
</comment>
<dbReference type="SUPFAM" id="SSF52283">
    <property type="entry name" value="Formate/glycerate dehydrogenase catalytic domain-like"/>
    <property type="match status" value="1"/>
</dbReference>
<dbReference type="Pfam" id="PF02826">
    <property type="entry name" value="2-Hacid_dh_C"/>
    <property type="match status" value="1"/>
</dbReference>
<evidence type="ECO:0000259" key="4">
    <source>
        <dbReference type="Pfam" id="PF00389"/>
    </source>
</evidence>
<dbReference type="InterPro" id="IPR006140">
    <property type="entry name" value="D-isomer_DH_NAD-bd"/>
</dbReference>
<evidence type="ECO:0000256" key="3">
    <source>
        <dbReference type="RuleBase" id="RU003719"/>
    </source>
</evidence>
<dbReference type="PANTHER" id="PTHR10996:SF178">
    <property type="entry name" value="2-HYDROXYACID DEHYDROGENASE YGL185C-RELATED"/>
    <property type="match status" value="1"/>
</dbReference>
<evidence type="ECO:0000256" key="1">
    <source>
        <dbReference type="ARBA" id="ARBA00023002"/>
    </source>
</evidence>
<dbReference type="InterPro" id="IPR006139">
    <property type="entry name" value="D-isomer_2_OHA_DH_cat_dom"/>
</dbReference>
<gene>
    <name evidence="6" type="ORF">EYC98_01130</name>
</gene>
<comment type="caution">
    <text evidence="6">The sequence shown here is derived from an EMBL/GenBank/DDBJ whole genome shotgun (WGS) entry which is preliminary data.</text>
</comment>
<dbReference type="RefSeq" id="WP_279243460.1">
    <property type="nucleotide sequence ID" value="NZ_SHNN01000001.1"/>
</dbReference>
<evidence type="ECO:0000259" key="5">
    <source>
        <dbReference type="Pfam" id="PF02826"/>
    </source>
</evidence>
<dbReference type="EMBL" id="SHNN01000001">
    <property type="protein sequence ID" value="MCX2979458.1"/>
    <property type="molecule type" value="Genomic_DNA"/>
</dbReference>
<evidence type="ECO:0000313" key="7">
    <source>
        <dbReference type="Proteomes" id="UP001143362"/>
    </source>
</evidence>
<dbReference type="Gene3D" id="3.40.50.720">
    <property type="entry name" value="NAD(P)-binding Rossmann-like Domain"/>
    <property type="match status" value="2"/>
</dbReference>
<feature type="domain" description="D-isomer specific 2-hydroxyacid dehydrogenase NAD-binding" evidence="5">
    <location>
        <begin position="111"/>
        <end position="280"/>
    </location>
</feature>
<proteinExistence type="inferred from homology"/>
<evidence type="ECO:0000256" key="2">
    <source>
        <dbReference type="ARBA" id="ARBA00023027"/>
    </source>
</evidence>
<organism evidence="6 7">
    <name type="scientific">Candidatus Litorirhabdus singularis</name>
    <dbReference type="NCBI Taxonomy" id="2518993"/>
    <lineage>
        <taxon>Bacteria</taxon>
        <taxon>Pseudomonadati</taxon>
        <taxon>Pseudomonadota</taxon>
        <taxon>Gammaproteobacteria</taxon>
        <taxon>Cellvibrionales</taxon>
        <taxon>Halieaceae</taxon>
        <taxon>Candidatus Litorirhabdus</taxon>
    </lineage>
</organism>
<reference evidence="6" key="1">
    <citation type="submission" date="2019-02" db="EMBL/GenBank/DDBJ databases">
        <authorList>
            <person name="Li S.-H."/>
        </authorList>
    </citation>
    <scope>NUCLEOTIDE SEQUENCE</scope>
    <source>
        <strain evidence="6">IMCC14734</strain>
    </source>
</reference>
<keyword evidence="2" id="KW-0520">NAD</keyword>
<dbReference type="PANTHER" id="PTHR10996">
    <property type="entry name" value="2-HYDROXYACID DEHYDROGENASE-RELATED"/>
    <property type="match status" value="1"/>
</dbReference>
<dbReference type="InterPro" id="IPR036291">
    <property type="entry name" value="NAD(P)-bd_dom_sf"/>
</dbReference>
<protein>
    <submittedName>
        <fullName evidence="6">2-hydroxyacid dehydrogenase</fullName>
    </submittedName>
</protein>
<dbReference type="SUPFAM" id="SSF51735">
    <property type="entry name" value="NAD(P)-binding Rossmann-fold domains"/>
    <property type="match status" value="1"/>
</dbReference>
<keyword evidence="7" id="KW-1185">Reference proteome</keyword>
<name>A0ABT3TB06_9GAMM</name>
<dbReference type="InterPro" id="IPR050223">
    <property type="entry name" value="D-isomer_2-hydroxyacid_DH"/>
</dbReference>
<sequence>MSESVGVLAMHPQMHNLFPKPPRRWRWITGEGDVNDIIDEHGSEVEVVLSASIEKLDKDMLSRFPRLRMIASISAGFSNIDLEECRSRDIAVTNAPGLNSGDVADLAATILTSLLLRLPQSQSYILNDQWVAPAGPLRHSLRNTPVGIVGLGSIGQEVVKRLTPFGLDLKWWGPRAKPDAVIPYIDTLEELADQCLGLVICCRPDASNRHLINQNILDRLGPDGVLVNVSRGSVVDETALIDALKSRRFGAAGLDVFDPEPTSSDHWSDVPNVILTPHQGGSTYETLFAQAQVAQSNIESFLDGKPLQTSVL</sequence>
<evidence type="ECO:0000313" key="6">
    <source>
        <dbReference type="EMBL" id="MCX2979458.1"/>
    </source>
</evidence>
<dbReference type="Pfam" id="PF00389">
    <property type="entry name" value="2-Hacid_dh"/>
    <property type="match status" value="1"/>
</dbReference>
<dbReference type="Proteomes" id="UP001143362">
    <property type="component" value="Unassembled WGS sequence"/>
</dbReference>
<keyword evidence="1 3" id="KW-0560">Oxidoreductase</keyword>
<feature type="domain" description="D-isomer specific 2-hydroxyacid dehydrogenase catalytic" evidence="4">
    <location>
        <begin position="39"/>
        <end position="311"/>
    </location>
</feature>